<gene>
    <name evidence="1" type="ORF">J1N35_021536</name>
</gene>
<dbReference type="AlphaFoldDB" id="A0A9D4A219"/>
<name>A0A9D4A219_9ROSI</name>
<accession>A0A9D4A219</accession>
<organism evidence="1 2">
    <name type="scientific">Gossypium stocksii</name>
    <dbReference type="NCBI Taxonomy" id="47602"/>
    <lineage>
        <taxon>Eukaryota</taxon>
        <taxon>Viridiplantae</taxon>
        <taxon>Streptophyta</taxon>
        <taxon>Embryophyta</taxon>
        <taxon>Tracheophyta</taxon>
        <taxon>Spermatophyta</taxon>
        <taxon>Magnoliopsida</taxon>
        <taxon>eudicotyledons</taxon>
        <taxon>Gunneridae</taxon>
        <taxon>Pentapetalae</taxon>
        <taxon>rosids</taxon>
        <taxon>malvids</taxon>
        <taxon>Malvales</taxon>
        <taxon>Malvaceae</taxon>
        <taxon>Malvoideae</taxon>
        <taxon>Gossypium</taxon>
    </lineage>
</organism>
<feature type="non-terminal residue" evidence="1">
    <location>
        <position position="1"/>
    </location>
</feature>
<dbReference type="Proteomes" id="UP000828251">
    <property type="component" value="Unassembled WGS sequence"/>
</dbReference>
<evidence type="ECO:0008006" key="3">
    <source>
        <dbReference type="Google" id="ProtNLM"/>
    </source>
</evidence>
<keyword evidence="2" id="KW-1185">Reference proteome</keyword>
<protein>
    <recommendedName>
        <fullName evidence="3">Retrotransposon gag domain-containing protein</fullName>
    </recommendedName>
</protein>
<sequence>LGRRVLSATLKHDIDVPKSEKFNKARSTRELDNFLWEIKCKSIDEQHGQAVIETWEEFQNMFNEQFYPNMSRMMLGLSYINFHNKAQFERMMRDYPKRSKLSTVTEEDKAEPESEPLKLRLMILSFAKAMRDRKQKGLLFVDINIASQRRNALVVKDVLNGGNIDLVVRSVKETPLEMLEVWQIDGKPIELLVGLPPMRECFEAGKARAYKPELAGKLKINSIFNMGTSKPICVNQGNPD</sequence>
<evidence type="ECO:0000313" key="1">
    <source>
        <dbReference type="EMBL" id="KAH1081775.1"/>
    </source>
</evidence>
<proteinExistence type="predicted"/>
<reference evidence="1 2" key="1">
    <citation type="journal article" date="2021" name="Plant Biotechnol. J.">
        <title>Multi-omics assisted identification of the key and species-specific regulatory components of drought-tolerant mechanisms in Gossypium stocksii.</title>
        <authorList>
            <person name="Yu D."/>
            <person name="Ke L."/>
            <person name="Zhang D."/>
            <person name="Wu Y."/>
            <person name="Sun Y."/>
            <person name="Mei J."/>
            <person name="Sun J."/>
            <person name="Sun Y."/>
        </authorList>
    </citation>
    <scope>NUCLEOTIDE SEQUENCE [LARGE SCALE GENOMIC DNA]</scope>
    <source>
        <strain evidence="2">cv. E1</strain>
        <tissue evidence="1">Leaf</tissue>
    </source>
</reference>
<evidence type="ECO:0000313" key="2">
    <source>
        <dbReference type="Proteomes" id="UP000828251"/>
    </source>
</evidence>
<dbReference type="EMBL" id="JAIQCV010000007">
    <property type="protein sequence ID" value="KAH1081775.1"/>
    <property type="molecule type" value="Genomic_DNA"/>
</dbReference>
<comment type="caution">
    <text evidence="1">The sequence shown here is derived from an EMBL/GenBank/DDBJ whole genome shotgun (WGS) entry which is preliminary data.</text>
</comment>